<dbReference type="AlphaFoldDB" id="A0A8J8NB72"/>
<keyword evidence="3" id="KW-1185">Reference proteome</keyword>
<evidence type="ECO:0000256" key="1">
    <source>
        <dbReference type="SAM" id="MobiDB-lite"/>
    </source>
</evidence>
<gene>
    <name evidence="2" type="ORF">FGO68_gene14524</name>
</gene>
<accession>A0A8J8NB72</accession>
<evidence type="ECO:0000313" key="3">
    <source>
        <dbReference type="Proteomes" id="UP000785679"/>
    </source>
</evidence>
<reference evidence="2" key="1">
    <citation type="submission" date="2019-06" db="EMBL/GenBank/DDBJ databases">
        <authorList>
            <person name="Zheng W."/>
        </authorList>
    </citation>
    <scope>NUCLEOTIDE SEQUENCE</scope>
    <source>
        <strain evidence="2">QDHG01</strain>
    </source>
</reference>
<organism evidence="2 3">
    <name type="scientific">Halteria grandinella</name>
    <dbReference type="NCBI Taxonomy" id="5974"/>
    <lineage>
        <taxon>Eukaryota</taxon>
        <taxon>Sar</taxon>
        <taxon>Alveolata</taxon>
        <taxon>Ciliophora</taxon>
        <taxon>Intramacronucleata</taxon>
        <taxon>Spirotrichea</taxon>
        <taxon>Stichotrichia</taxon>
        <taxon>Sporadotrichida</taxon>
        <taxon>Halteriidae</taxon>
        <taxon>Halteria</taxon>
    </lineage>
</organism>
<feature type="region of interest" description="Disordered" evidence="1">
    <location>
        <begin position="24"/>
        <end position="46"/>
    </location>
</feature>
<proteinExistence type="predicted"/>
<evidence type="ECO:0000313" key="2">
    <source>
        <dbReference type="EMBL" id="TNV71812.1"/>
    </source>
</evidence>
<comment type="caution">
    <text evidence="2">The sequence shown here is derived from an EMBL/GenBank/DDBJ whole genome shotgun (WGS) entry which is preliminary data.</text>
</comment>
<dbReference type="OrthoDB" id="191686at2759"/>
<feature type="region of interest" description="Disordered" evidence="1">
    <location>
        <begin position="103"/>
        <end position="131"/>
    </location>
</feature>
<dbReference type="EMBL" id="RRYP01027092">
    <property type="protein sequence ID" value="TNV71812.1"/>
    <property type="molecule type" value="Genomic_DNA"/>
</dbReference>
<name>A0A8J8NB72_HALGN</name>
<dbReference type="Proteomes" id="UP000785679">
    <property type="component" value="Unassembled WGS sequence"/>
</dbReference>
<sequence>MQKYYQPMLGNGGGALPIEGGVSQSMPSSEGVLMGAPQQQQQQHTAGLAAQMAIAHANMVMQSNPNNYHIQPLEDKSKKYSGVQSSRVNFAGVGQQQIFNHIRSIEPDGKLPSTGNGSASANPTRRWLPRE</sequence>
<protein>
    <submittedName>
        <fullName evidence="2">Uncharacterized protein</fullName>
    </submittedName>
</protein>
<feature type="compositionally biased region" description="Polar residues" evidence="1">
    <location>
        <begin position="113"/>
        <end position="123"/>
    </location>
</feature>